<dbReference type="PROSITE" id="PS00211">
    <property type="entry name" value="ABC_TRANSPORTER_1"/>
    <property type="match status" value="1"/>
</dbReference>
<dbReference type="Gene3D" id="3.40.50.300">
    <property type="entry name" value="P-loop containing nucleotide triphosphate hydrolases"/>
    <property type="match status" value="1"/>
</dbReference>
<evidence type="ECO:0000256" key="7">
    <source>
        <dbReference type="ARBA" id="ARBA00022989"/>
    </source>
</evidence>
<dbReference type="PROSITE" id="PS50893">
    <property type="entry name" value="ABC_TRANSPORTER_2"/>
    <property type="match status" value="1"/>
</dbReference>
<keyword evidence="12" id="KW-0378">Hydrolase</keyword>
<dbReference type="InterPro" id="IPR011527">
    <property type="entry name" value="ABC1_TM_dom"/>
</dbReference>
<feature type="domain" description="ABC transporter" evidence="10">
    <location>
        <begin position="356"/>
        <end position="592"/>
    </location>
</feature>
<accession>A0A246BH70</accession>
<dbReference type="InterPro" id="IPR003593">
    <property type="entry name" value="AAA+_ATPase"/>
</dbReference>
<dbReference type="GO" id="GO:0016887">
    <property type="term" value="F:ATP hydrolysis activity"/>
    <property type="evidence" value="ECO:0007669"/>
    <property type="project" value="InterPro"/>
</dbReference>
<keyword evidence="8 9" id="KW-0472">Membrane</keyword>
<evidence type="ECO:0000259" key="11">
    <source>
        <dbReference type="PROSITE" id="PS50929"/>
    </source>
</evidence>
<dbReference type="GO" id="GO:0005886">
    <property type="term" value="C:plasma membrane"/>
    <property type="evidence" value="ECO:0007669"/>
    <property type="project" value="UniProtKB-SubCell"/>
</dbReference>
<dbReference type="PANTHER" id="PTHR43394">
    <property type="entry name" value="ATP-DEPENDENT PERMEASE MDL1, MITOCHONDRIAL"/>
    <property type="match status" value="1"/>
</dbReference>
<keyword evidence="13" id="KW-1185">Reference proteome</keyword>
<dbReference type="InterPro" id="IPR036640">
    <property type="entry name" value="ABC1_TM_sf"/>
</dbReference>
<evidence type="ECO:0000256" key="4">
    <source>
        <dbReference type="ARBA" id="ARBA00022692"/>
    </source>
</evidence>
<dbReference type="CDD" id="cd07346">
    <property type="entry name" value="ABC_6TM_exporters"/>
    <property type="match status" value="1"/>
</dbReference>
<dbReference type="PANTHER" id="PTHR43394:SF1">
    <property type="entry name" value="ATP-BINDING CASSETTE SUB-FAMILY B MEMBER 10, MITOCHONDRIAL"/>
    <property type="match status" value="1"/>
</dbReference>
<protein>
    <submittedName>
        <fullName evidence="12">Helicase</fullName>
    </submittedName>
</protein>
<gene>
    <name evidence="12" type="ORF">CBQ26_15345</name>
</gene>
<evidence type="ECO:0000256" key="3">
    <source>
        <dbReference type="ARBA" id="ARBA00022475"/>
    </source>
</evidence>
<dbReference type="PROSITE" id="PS50929">
    <property type="entry name" value="ABC_TM1F"/>
    <property type="match status" value="1"/>
</dbReference>
<organism evidence="12 13">
    <name type="scientific">Deinococcus indicus</name>
    <dbReference type="NCBI Taxonomy" id="223556"/>
    <lineage>
        <taxon>Bacteria</taxon>
        <taxon>Thermotogati</taxon>
        <taxon>Deinococcota</taxon>
        <taxon>Deinococci</taxon>
        <taxon>Deinococcales</taxon>
        <taxon>Deinococcaceae</taxon>
        <taxon>Deinococcus</taxon>
    </lineage>
</organism>
<proteinExistence type="predicted"/>
<dbReference type="AlphaFoldDB" id="A0A246BH70"/>
<evidence type="ECO:0000256" key="9">
    <source>
        <dbReference type="SAM" id="Phobius"/>
    </source>
</evidence>
<keyword evidence="6" id="KW-0067">ATP-binding</keyword>
<evidence type="ECO:0000313" key="13">
    <source>
        <dbReference type="Proteomes" id="UP000197208"/>
    </source>
</evidence>
<dbReference type="Gene3D" id="1.20.1560.10">
    <property type="entry name" value="ABC transporter type 1, transmembrane domain"/>
    <property type="match status" value="1"/>
</dbReference>
<dbReference type="RefSeq" id="WP_088249513.1">
    <property type="nucleotide sequence ID" value="NZ_BNAM01000005.1"/>
</dbReference>
<feature type="domain" description="ABC transmembrane type-1" evidence="11">
    <location>
        <begin position="40"/>
        <end position="324"/>
    </location>
</feature>
<dbReference type="GO" id="GO:0004386">
    <property type="term" value="F:helicase activity"/>
    <property type="evidence" value="ECO:0007669"/>
    <property type="project" value="UniProtKB-KW"/>
</dbReference>
<name>A0A246BH70_9DEIO</name>
<dbReference type="FunFam" id="3.40.50.300:FF:000299">
    <property type="entry name" value="ABC transporter ATP-binding protein/permease"/>
    <property type="match status" value="1"/>
</dbReference>
<dbReference type="Pfam" id="PF00664">
    <property type="entry name" value="ABC_membrane"/>
    <property type="match status" value="1"/>
</dbReference>
<reference evidence="12 13" key="1">
    <citation type="submission" date="2017-05" db="EMBL/GenBank/DDBJ databases">
        <title>De novo genome assembly of Deniococcus indicus strain DR1.</title>
        <authorList>
            <person name="Chauhan D."/>
            <person name="Yennamalli R.M."/>
            <person name="Priyadarshini R."/>
        </authorList>
    </citation>
    <scope>NUCLEOTIDE SEQUENCE [LARGE SCALE GENOMIC DNA]</scope>
    <source>
        <strain evidence="12 13">DR1</strain>
    </source>
</reference>
<keyword evidence="12" id="KW-0347">Helicase</keyword>
<evidence type="ECO:0000256" key="6">
    <source>
        <dbReference type="ARBA" id="ARBA00022840"/>
    </source>
</evidence>
<feature type="transmembrane region" description="Helical" evidence="9">
    <location>
        <begin position="264"/>
        <end position="290"/>
    </location>
</feature>
<dbReference type="InterPro" id="IPR003439">
    <property type="entry name" value="ABC_transporter-like_ATP-bd"/>
</dbReference>
<dbReference type="OrthoDB" id="9769895at2"/>
<dbReference type="SMART" id="SM00382">
    <property type="entry name" value="AAA"/>
    <property type="match status" value="1"/>
</dbReference>
<dbReference type="Proteomes" id="UP000197208">
    <property type="component" value="Unassembled WGS sequence"/>
</dbReference>
<dbReference type="EMBL" id="NHMK01000024">
    <property type="protein sequence ID" value="OWL94520.1"/>
    <property type="molecule type" value="Genomic_DNA"/>
</dbReference>
<dbReference type="InterPro" id="IPR039421">
    <property type="entry name" value="Type_1_exporter"/>
</dbReference>
<feature type="transmembrane region" description="Helical" evidence="9">
    <location>
        <begin position="156"/>
        <end position="175"/>
    </location>
</feature>
<keyword evidence="3" id="KW-1003">Cell membrane</keyword>
<feature type="transmembrane region" description="Helical" evidence="9">
    <location>
        <begin position="81"/>
        <end position="104"/>
    </location>
</feature>
<keyword evidence="2" id="KW-0813">Transport</keyword>
<feature type="transmembrane region" description="Helical" evidence="9">
    <location>
        <begin position="39"/>
        <end position="61"/>
    </location>
</feature>
<evidence type="ECO:0000313" key="12">
    <source>
        <dbReference type="EMBL" id="OWL94520.1"/>
    </source>
</evidence>
<evidence type="ECO:0000256" key="1">
    <source>
        <dbReference type="ARBA" id="ARBA00004651"/>
    </source>
</evidence>
<comment type="caution">
    <text evidence="12">The sequence shown here is derived from an EMBL/GenBank/DDBJ whole genome shotgun (WGS) entry which is preliminary data.</text>
</comment>
<dbReference type="InterPro" id="IPR017871">
    <property type="entry name" value="ABC_transporter-like_CS"/>
</dbReference>
<evidence type="ECO:0000259" key="10">
    <source>
        <dbReference type="PROSITE" id="PS50893"/>
    </source>
</evidence>
<keyword evidence="4 9" id="KW-0812">Transmembrane</keyword>
<evidence type="ECO:0000256" key="8">
    <source>
        <dbReference type="ARBA" id="ARBA00023136"/>
    </source>
</evidence>
<dbReference type="GO" id="GO:0005524">
    <property type="term" value="F:ATP binding"/>
    <property type="evidence" value="ECO:0007669"/>
    <property type="project" value="UniProtKB-KW"/>
</dbReference>
<comment type="subcellular location">
    <subcellularLocation>
        <location evidence="1">Cell membrane</location>
        <topology evidence="1">Multi-pass membrane protein</topology>
    </subcellularLocation>
</comment>
<dbReference type="Pfam" id="PF00005">
    <property type="entry name" value="ABC_tran"/>
    <property type="match status" value="1"/>
</dbReference>
<keyword evidence="5" id="KW-0547">Nucleotide-binding</keyword>
<dbReference type="SUPFAM" id="SSF52540">
    <property type="entry name" value="P-loop containing nucleoside triphosphate hydrolases"/>
    <property type="match status" value="1"/>
</dbReference>
<dbReference type="InterPro" id="IPR027417">
    <property type="entry name" value="P-loop_NTPase"/>
</dbReference>
<feature type="transmembrane region" description="Helical" evidence="9">
    <location>
        <begin position="181"/>
        <end position="199"/>
    </location>
</feature>
<dbReference type="SUPFAM" id="SSF90123">
    <property type="entry name" value="ABC transporter transmembrane region"/>
    <property type="match status" value="1"/>
</dbReference>
<evidence type="ECO:0000256" key="2">
    <source>
        <dbReference type="ARBA" id="ARBA00022448"/>
    </source>
</evidence>
<keyword evidence="7 9" id="KW-1133">Transmembrane helix</keyword>
<dbReference type="GO" id="GO:0015421">
    <property type="term" value="F:ABC-type oligopeptide transporter activity"/>
    <property type="evidence" value="ECO:0007669"/>
    <property type="project" value="TreeGrafter"/>
</dbReference>
<evidence type="ECO:0000256" key="5">
    <source>
        <dbReference type="ARBA" id="ARBA00022741"/>
    </source>
</evidence>
<sequence length="606" mass="65187">MTASASTSSSYPPDAPSPGRPSTALGVLATYLGPLKWQVLALAALLLTGTALNLTLPQLLAQFVDNARLGAGADPALLAQLAGVYIALAVGVQFMTAGATYVGARVGWTATNRLRADLMDHLLSLDMREHKERTPGEMIERIDGDVTALSNFFSQFAVRVFGAALLLTGALVMFFREDWRVGLGVTTFTLLTLYAMNRVRKLGVEPTRLERESSARLFGFVEERLTGLEDIRSLGAGGHHLNRFLRVQREFFTRSINSWRRRSVVWQLSMLLFAVGYVGVLSTAIGLYAAGSITLGTAFLLYQYMTLVEEPIDQLTQQLQDLQKAGASIGRVSELLALRTAVTGGSVPLSDGPLALDFRDVSFTYAPEDPEARGVLSGVTFHLPAGQTVGLLGRTGSGKTTLTRLISRLYDATAGEITLGGVNITHAPLKDLRRRVAVVTQDVQLFQASVRDNLSFFDPTVTDEQVEAALHEVGLGLWLSRLEQGVRTPLPTGSLSAGEAQLLAFARVLLRDPSVIILDEPSSRLDPATEALLTAAMTRLLSGRTAIIIAHRLDTVARADRILVLGGGEVLEDGPRADLARDPHSHYAALLRAGTLSENAPEGVLA</sequence>